<dbReference type="RefSeq" id="WP_230214917.1">
    <property type="nucleotide sequence ID" value="NZ_JAJKFT010000002.1"/>
</dbReference>
<gene>
    <name evidence="1" type="ORF">LOC68_01680</name>
</gene>
<dbReference type="EMBL" id="JAJKFT010000002">
    <property type="protein sequence ID" value="MCC9627105.1"/>
    <property type="molecule type" value="Genomic_DNA"/>
</dbReference>
<evidence type="ECO:0000313" key="1">
    <source>
        <dbReference type="EMBL" id="MCC9627105.1"/>
    </source>
</evidence>
<accession>A0A9X1MJ27</accession>
<reference evidence="1" key="1">
    <citation type="submission" date="2021-11" db="EMBL/GenBank/DDBJ databases">
        <title>Genome sequence.</title>
        <authorList>
            <person name="Sun Q."/>
        </authorList>
    </citation>
    <scope>NUCLEOTIDE SEQUENCE</scope>
    <source>
        <strain evidence="1">JC732</strain>
    </source>
</reference>
<comment type="caution">
    <text evidence="1">The sequence shown here is derived from an EMBL/GenBank/DDBJ whole genome shotgun (WGS) entry which is preliminary data.</text>
</comment>
<dbReference type="Proteomes" id="UP001139103">
    <property type="component" value="Unassembled WGS sequence"/>
</dbReference>
<sequence length="1460" mass="165326">MSSPFVDREALADSLAVYPWIPPIIREEIGKLPWEDASRDAISRYLKITEDVLDRLVRRLSDGSAEMASVIERFAQPGVLDKELARYPAETFAESGLLLLQADLNVTYERVVLNCAFSAYWQAMGSLSTGHIADLEARIGTVADLSVILHSLGDWREALLLALDVLGFSRDDGLPSPEAMLWRLKETMADERTFPACLFLKEFAKSLTLGGYHLHARAALMFRLRIETPFPSPEQFRQIVTQQVDRLLRLESFRDSDPFHEFIVHSLVRNHVEIVGALRENEIFLSRIAADDEFPLLGSHFIVDCMIGASGGQIPWASLDFLSSRNLNYGLALTLVWVETLFERGEAEAMQRQVIEQFQSTLRMWEGDFWHAGEPRGILLLLAGFVTGSMLQVEVDIHANQKLLQQLSVDDWTFIGTMFANANSPHDVQISRFSAAMLARTLLVDGFSKEALELLVAAYDFENLKGADLRERCRMVLHNCGAQSISSNAEAVGFGLLLFLLANECYIDRAEELAHAFFGSEDDYEWTPQRLVRLRELAPDVLPILLGGLIRTASLGKIHYQVRQVAQWSLQLPDFVESSDEELRDAICPRISAEQEPLARIVVFDSLVGIAECVGNEYGGAYAMRVLEIMLEFWGVPVVEVCDRIRNCSVEEFITIRIGVIMMSNFVTQQNSERFLALSQAMLERQFGPNTGWPMLIELVDDPPSPAYMDWVWRNGVIAFIAVYLRSLRENGLRDFATRQLEECDEKHVSTVFGYSTYSHPISMTLAIEISYLLTPLEYSTAYRIHTSIIQCLREHFTYFQADAHVDYDRLLAAQHSTKIRTGLVALGNGFVRHDPDNHDLRIWNLLVESEFSQRTLVTRQRFGSMIAEIPNAADLPRLTPRAAVRDLGFAHREQSRRRMSERVIPMEQPQTRLNRVKQPRTEWEPYATKQATTEEISLLNPVASPEGIARWLKPDEMLLRMGFDMEGHLVWTLFRLVEKKVVVAACDQGECDDAISDAISAILSDFDCVVNTIWDCYELLRRSPNLDARHAGDVKSLQFDQDKLATDHWESVLARIVRRLANLPRLRDAAIAEFGQIESWDTAIRQPNWKAWWDDKLVLYERYNAYFAGRVALRETPSRVETVLNDATELFLGEISSLLPVADIVSALDRDLHLVIWGDDILLGVPLSFLTVRHDDGSTAFLFEYSQSVRTIVSPLLDEWMYEKDMGRPPRRRPIAATAAWLDSPFGDPDDGLNADEINDADRLAEMFDDIFIDVLEPREYFEWRTLSHREVTHDAIARTLSEIGERPVALLAICGHGHDQPQGMIMGDGVWDGSTVWKRISESPPVWKRRAACQLAEVDLILQLSCSIGRLRQTGVQDVNGFCVELFCNRARSVVAGRWPLHGAESVQLAGWIAEHYFDGYPRSAIDEAIWLGTRPRASAIAAVRRRWAEQHRAVRADDVDLPVGINTMANLDLYGLG</sequence>
<protein>
    <recommendedName>
        <fullName evidence="3">CHAT domain-containing protein</fullName>
    </recommendedName>
</protein>
<name>A0A9X1MJ27_9BACT</name>
<evidence type="ECO:0008006" key="3">
    <source>
        <dbReference type="Google" id="ProtNLM"/>
    </source>
</evidence>
<keyword evidence="2" id="KW-1185">Reference proteome</keyword>
<organism evidence="1 2">
    <name type="scientific">Blastopirellula sediminis</name>
    <dbReference type="NCBI Taxonomy" id="2894196"/>
    <lineage>
        <taxon>Bacteria</taxon>
        <taxon>Pseudomonadati</taxon>
        <taxon>Planctomycetota</taxon>
        <taxon>Planctomycetia</taxon>
        <taxon>Pirellulales</taxon>
        <taxon>Pirellulaceae</taxon>
        <taxon>Blastopirellula</taxon>
    </lineage>
</organism>
<proteinExistence type="predicted"/>
<evidence type="ECO:0000313" key="2">
    <source>
        <dbReference type="Proteomes" id="UP001139103"/>
    </source>
</evidence>